<dbReference type="Proteomes" id="UP000509782">
    <property type="component" value="Chromosome"/>
</dbReference>
<protein>
    <submittedName>
        <fullName evidence="2">LexA family transcriptional regulator</fullName>
    </submittedName>
</protein>
<dbReference type="PANTHER" id="PTHR33516:SF2">
    <property type="entry name" value="LEXA REPRESSOR-RELATED"/>
    <property type="match status" value="1"/>
</dbReference>
<gene>
    <name evidence="2" type="ORF">FOC81_31720</name>
</gene>
<dbReference type="SMART" id="SM00530">
    <property type="entry name" value="HTH_XRE"/>
    <property type="match status" value="1"/>
</dbReference>
<reference evidence="2 3" key="1">
    <citation type="submission" date="2020-05" db="EMBL/GenBank/DDBJ databases">
        <title>FDA dAtabase for Regulatory Grade micrObial Sequences (FDA-ARGOS): Supporting development and validation of Infectious Disease Dx tests.</title>
        <authorList>
            <person name="Sproer C."/>
            <person name="Gronow S."/>
            <person name="Severitt S."/>
            <person name="Schroder I."/>
            <person name="Tallon L."/>
            <person name="Sadzewicz L."/>
            <person name="Zhao X."/>
            <person name="Vavikolanu K."/>
            <person name="Mehta A."/>
            <person name="Aluvathingal J."/>
            <person name="Nadendla S."/>
            <person name="Myers T."/>
            <person name="Yan Y."/>
            <person name="Sichtig H."/>
        </authorList>
    </citation>
    <scope>NUCLEOTIDE SEQUENCE [LARGE SCALE GENOMIC DNA]</scope>
    <source>
        <strain evidence="2 3">FDAARGOS_787</strain>
    </source>
</reference>
<dbReference type="CDD" id="cd00093">
    <property type="entry name" value="HTH_XRE"/>
    <property type="match status" value="1"/>
</dbReference>
<dbReference type="InterPro" id="IPR010982">
    <property type="entry name" value="Lambda_DNA-bd_dom_sf"/>
</dbReference>
<sequence>MNTFGDRLKFAIKLRGITASDLARHLGVKPQAIYQVQSGKSGAMNASNAAAAADFLRVPIRWLTDGEGATPNAQPLDAPQPLEATPAAFDINVVPAPMGSRRIPLINYVQAGELTEIGVSFSGEAMEYLLTDLRLSDYSFALEIQGDSMLPDFRPGDRIIVDREVCPRPGDFVVARNGGFEATFKKYRPRGISSTGEEVFELVPLNEDFPTLYSDRQPLIVIGTMVEHRKYYRR</sequence>
<dbReference type="Pfam" id="PF01381">
    <property type="entry name" value="HTH_3"/>
    <property type="match status" value="1"/>
</dbReference>
<dbReference type="SUPFAM" id="SSF51306">
    <property type="entry name" value="LexA/Signal peptidase"/>
    <property type="match status" value="1"/>
</dbReference>
<dbReference type="InterPro" id="IPR036286">
    <property type="entry name" value="LexA/Signal_pep-like_sf"/>
</dbReference>
<dbReference type="InterPro" id="IPR050077">
    <property type="entry name" value="LexA_repressor"/>
</dbReference>
<dbReference type="InterPro" id="IPR001387">
    <property type="entry name" value="Cro/C1-type_HTH"/>
</dbReference>
<dbReference type="RefSeq" id="WP_174717428.1">
    <property type="nucleotide sequence ID" value="NZ_CP054569.1"/>
</dbReference>
<dbReference type="Pfam" id="PF00717">
    <property type="entry name" value="Peptidase_S24"/>
    <property type="match status" value="1"/>
</dbReference>
<evidence type="ECO:0000313" key="2">
    <source>
        <dbReference type="EMBL" id="QKQ51046.1"/>
    </source>
</evidence>
<dbReference type="GO" id="GO:0003677">
    <property type="term" value="F:DNA binding"/>
    <property type="evidence" value="ECO:0007669"/>
    <property type="project" value="InterPro"/>
</dbReference>
<organism evidence="2 3">
    <name type="scientific">Achromobacter denitrificans</name>
    <name type="common">Alcaligenes denitrificans</name>
    <dbReference type="NCBI Taxonomy" id="32002"/>
    <lineage>
        <taxon>Bacteria</taxon>
        <taxon>Pseudomonadati</taxon>
        <taxon>Pseudomonadota</taxon>
        <taxon>Betaproteobacteria</taxon>
        <taxon>Burkholderiales</taxon>
        <taxon>Alcaligenaceae</taxon>
        <taxon>Achromobacter</taxon>
    </lineage>
</organism>
<accession>A0A6N0JWR6</accession>
<dbReference type="InterPro" id="IPR015927">
    <property type="entry name" value="Peptidase_S24_S26A/B/C"/>
</dbReference>
<dbReference type="Gene3D" id="1.10.260.40">
    <property type="entry name" value="lambda repressor-like DNA-binding domains"/>
    <property type="match status" value="1"/>
</dbReference>
<dbReference type="SUPFAM" id="SSF47413">
    <property type="entry name" value="lambda repressor-like DNA-binding domains"/>
    <property type="match status" value="1"/>
</dbReference>
<dbReference type="PANTHER" id="PTHR33516">
    <property type="entry name" value="LEXA REPRESSOR"/>
    <property type="match status" value="1"/>
</dbReference>
<dbReference type="PROSITE" id="PS50943">
    <property type="entry name" value="HTH_CROC1"/>
    <property type="match status" value="1"/>
</dbReference>
<dbReference type="Gene3D" id="2.10.109.10">
    <property type="entry name" value="Umud Fragment, subunit A"/>
    <property type="match status" value="1"/>
</dbReference>
<dbReference type="InterPro" id="IPR039418">
    <property type="entry name" value="LexA-like"/>
</dbReference>
<evidence type="ECO:0000313" key="3">
    <source>
        <dbReference type="Proteomes" id="UP000509782"/>
    </source>
</evidence>
<dbReference type="EMBL" id="CP054569">
    <property type="protein sequence ID" value="QKQ51046.1"/>
    <property type="molecule type" value="Genomic_DNA"/>
</dbReference>
<proteinExistence type="predicted"/>
<dbReference type="CDD" id="cd06529">
    <property type="entry name" value="S24_LexA-like"/>
    <property type="match status" value="1"/>
</dbReference>
<dbReference type="AlphaFoldDB" id="A0A6N0JWR6"/>
<evidence type="ECO:0000259" key="1">
    <source>
        <dbReference type="PROSITE" id="PS50943"/>
    </source>
</evidence>
<name>A0A6N0JWR6_ACHDE</name>
<feature type="domain" description="HTH cro/C1-type" evidence="1">
    <location>
        <begin position="8"/>
        <end position="63"/>
    </location>
</feature>